<keyword evidence="3" id="KW-1003">Cell membrane</keyword>
<keyword evidence="7" id="KW-0472">Membrane</keyword>
<dbReference type="GeneID" id="57473474"/>
<dbReference type="GO" id="GO:0005886">
    <property type="term" value="C:plasma membrane"/>
    <property type="evidence" value="ECO:0007669"/>
    <property type="project" value="UniProtKB-SubCell"/>
</dbReference>
<evidence type="ECO:0000313" key="8">
    <source>
        <dbReference type="EMBL" id="AGL82291.1"/>
    </source>
</evidence>
<evidence type="ECO:0000256" key="6">
    <source>
        <dbReference type="ARBA" id="ARBA00022989"/>
    </source>
</evidence>
<comment type="similarity">
    <text evidence="2">Belongs to the IgaA family.</text>
</comment>
<evidence type="ECO:0000256" key="2">
    <source>
        <dbReference type="ARBA" id="ARBA00009494"/>
    </source>
</evidence>
<dbReference type="RefSeq" id="WP_015633891.1">
    <property type="nucleotide sequence ID" value="NC_021237.1"/>
</dbReference>
<dbReference type="Pfam" id="PF07095">
    <property type="entry name" value="IgaA"/>
    <property type="match status" value="1"/>
</dbReference>
<dbReference type="EMBL" id="CP003190">
    <property type="protein sequence ID" value="AGL82291.1"/>
    <property type="molecule type" value="Genomic_DNA"/>
</dbReference>
<dbReference type="HOGENOM" id="CLU_1775822_0_0_6"/>
<sequence length="146" mass="15945">MNLFFTLATLALAVFSLVSVVIYLSRRAKYRMNLQDLHLHGKAHRSITQAELDELAKQTASLQRIQGSGGMSYKPISDSVYLISGGTASDGLELQVQSVKHMSIAGIPVEFPFPMESFLADNNQAEVVIAKKFAVVIGLNGHRLAQ</sequence>
<organism evidence="8 9">
    <name type="scientific">Pseudomonas protegens (strain DSM 19095 / LMG 27888 / CFBP 6595 / CHA0)</name>
    <dbReference type="NCBI Taxonomy" id="1124983"/>
    <lineage>
        <taxon>Bacteria</taxon>
        <taxon>Pseudomonadati</taxon>
        <taxon>Pseudomonadota</taxon>
        <taxon>Gammaproteobacteria</taxon>
        <taxon>Pseudomonadales</taxon>
        <taxon>Pseudomonadaceae</taxon>
        <taxon>Pseudomonas</taxon>
    </lineage>
</organism>
<evidence type="ECO:0008006" key="10">
    <source>
        <dbReference type="Google" id="ProtNLM"/>
    </source>
</evidence>
<dbReference type="InterPro" id="IPR010771">
    <property type="entry name" value="IgaA"/>
</dbReference>
<gene>
    <name evidence="8" type="ORF">PFLCHA0_c04920</name>
</gene>
<dbReference type="KEGG" id="pprc:PFLCHA0_c04920"/>
<proteinExistence type="inferred from homology"/>
<name>A0A2C9EF65_PSEPH</name>
<dbReference type="Proteomes" id="UP000013940">
    <property type="component" value="Chromosome"/>
</dbReference>
<evidence type="ECO:0000313" key="9">
    <source>
        <dbReference type="Proteomes" id="UP000013940"/>
    </source>
</evidence>
<evidence type="ECO:0000256" key="7">
    <source>
        <dbReference type="ARBA" id="ARBA00023136"/>
    </source>
</evidence>
<reference evidence="9" key="1">
    <citation type="journal article" date="2014" name="Genome Announc.">
        <title>Full-genome sequence of the plant growth-promoting bacterium Pseudomonas protegens CHA0.</title>
        <authorList>
            <person name="Jousset A."/>
            <person name="Schuldes J."/>
            <person name="Keel C."/>
            <person name="Maurhofer M."/>
            <person name="Daniel R."/>
            <person name="Scheu S."/>
            <person name="Thuermer A."/>
        </authorList>
    </citation>
    <scope>NUCLEOTIDE SEQUENCE [LARGE SCALE GENOMIC DNA]</scope>
    <source>
        <strain evidence="9">DSM 19095 / LMG 27888 / CFBP 6595 / CHA0</strain>
    </source>
</reference>
<dbReference type="AlphaFoldDB" id="A0A2C9EF65"/>
<keyword evidence="6" id="KW-1133">Transmembrane helix</keyword>
<evidence type="ECO:0000256" key="5">
    <source>
        <dbReference type="ARBA" id="ARBA00022692"/>
    </source>
</evidence>
<comment type="subcellular location">
    <subcellularLocation>
        <location evidence="1">Cell inner membrane</location>
        <topology evidence="1">Multi-pass membrane protein</topology>
    </subcellularLocation>
</comment>
<keyword evidence="5" id="KW-0812">Transmembrane</keyword>
<evidence type="ECO:0000256" key="1">
    <source>
        <dbReference type="ARBA" id="ARBA00004429"/>
    </source>
</evidence>
<accession>A0A2C9EF65</accession>
<evidence type="ECO:0000256" key="4">
    <source>
        <dbReference type="ARBA" id="ARBA00022519"/>
    </source>
</evidence>
<protein>
    <recommendedName>
        <fullName evidence="10">Intracellular growth attenuator family protein</fullName>
    </recommendedName>
</protein>
<evidence type="ECO:0000256" key="3">
    <source>
        <dbReference type="ARBA" id="ARBA00022475"/>
    </source>
</evidence>
<keyword evidence="4" id="KW-0997">Cell inner membrane</keyword>